<feature type="non-terminal residue" evidence="2">
    <location>
        <position position="84"/>
    </location>
</feature>
<dbReference type="InterPro" id="IPR011047">
    <property type="entry name" value="Quinoprotein_ADH-like_sf"/>
</dbReference>
<gene>
    <name evidence="2" type="ORF">FPK63_25085</name>
</gene>
<sequence length="84" mass="9143">DMDMPSQPTLADIEVNGKTVPVIYAPAKTGNIFVLDRRNGELVVPAPEKPVPQGAAKGDYVTKTQPFSDLSFRPKKDLTGADMW</sequence>
<dbReference type="Pfam" id="PF01011">
    <property type="entry name" value="PQQ"/>
    <property type="match status" value="1"/>
</dbReference>
<feature type="non-terminal residue" evidence="2">
    <location>
        <position position="1"/>
    </location>
</feature>
<proteinExistence type="predicted"/>
<protein>
    <submittedName>
        <fullName evidence="2">PQQ-binding-like beta-propeller repeat protein</fullName>
    </submittedName>
</protein>
<organism evidence="2">
    <name type="scientific">Acinetobacter baumannii</name>
    <dbReference type="NCBI Taxonomy" id="470"/>
    <lineage>
        <taxon>Bacteria</taxon>
        <taxon>Pseudomonadati</taxon>
        <taxon>Pseudomonadota</taxon>
        <taxon>Gammaproteobacteria</taxon>
        <taxon>Moraxellales</taxon>
        <taxon>Moraxellaceae</taxon>
        <taxon>Acinetobacter</taxon>
        <taxon>Acinetobacter calcoaceticus/baumannii complex</taxon>
    </lineage>
</organism>
<evidence type="ECO:0000313" key="2">
    <source>
        <dbReference type="EMBL" id="MDR8434309.1"/>
    </source>
</evidence>
<dbReference type="EMBL" id="VMAF01001277">
    <property type="protein sequence ID" value="MDR8434309.1"/>
    <property type="molecule type" value="Genomic_DNA"/>
</dbReference>
<evidence type="ECO:0000259" key="1">
    <source>
        <dbReference type="Pfam" id="PF01011"/>
    </source>
</evidence>
<dbReference type="InterPro" id="IPR002372">
    <property type="entry name" value="PQQ_rpt_dom"/>
</dbReference>
<comment type="caution">
    <text evidence="2">The sequence shown here is derived from an EMBL/GenBank/DDBJ whole genome shotgun (WGS) entry which is preliminary data.</text>
</comment>
<reference evidence="2" key="1">
    <citation type="submission" date="2019-07" db="EMBL/GenBank/DDBJ databases">
        <title>Biological characteristics of mucoid Acinetobacter baumannii from a general hospital in China.</title>
        <authorList>
            <person name="Hua X."/>
            <person name="Yu Y."/>
        </authorList>
    </citation>
    <scope>NUCLEOTIDE SEQUENCE</scope>
    <source>
        <strain evidence="2">N8</strain>
    </source>
</reference>
<dbReference type="SUPFAM" id="SSF50998">
    <property type="entry name" value="Quinoprotein alcohol dehydrogenase-like"/>
    <property type="match status" value="1"/>
</dbReference>
<accession>A0ABD5DXB2</accession>
<name>A0ABD5DXB2_ACIBA</name>
<dbReference type="AlphaFoldDB" id="A0ABD5DXB2"/>
<feature type="domain" description="Pyrrolo-quinoline quinone repeat" evidence="1">
    <location>
        <begin position="1"/>
        <end position="84"/>
    </location>
</feature>
<dbReference type="Gene3D" id="2.140.10.10">
    <property type="entry name" value="Quinoprotein alcohol dehydrogenase-like superfamily"/>
    <property type="match status" value="1"/>
</dbReference>